<dbReference type="GO" id="GO:0005524">
    <property type="term" value="F:ATP binding"/>
    <property type="evidence" value="ECO:0007669"/>
    <property type="project" value="UniProtKB-KW"/>
</dbReference>
<comment type="similarity">
    <text evidence="18">Belongs to the DExH box helicase family.</text>
</comment>
<keyword evidence="11" id="KW-0067">ATP-binding</keyword>
<evidence type="ECO:0000313" key="24">
    <source>
        <dbReference type="EMBL" id="CAI9110263.1"/>
    </source>
</evidence>
<dbReference type="GO" id="GO:0000965">
    <property type="term" value="P:mitochondrial RNA 3'-end processing"/>
    <property type="evidence" value="ECO:0007669"/>
    <property type="project" value="TreeGrafter"/>
</dbReference>
<evidence type="ECO:0000256" key="2">
    <source>
        <dbReference type="ARBA" id="ARBA00001946"/>
    </source>
</evidence>
<dbReference type="SUPFAM" id="SSF52540">
    <property type="entry name" value="P-loop containing nucleoside triphosphate hydrolases"/>
    <property type="match status" value="1"/>
</dbReference>
<dbReference type="InterPro" id="IPR027417">
    <property type="entry name" value="P-loop_NTPase"/>
</dbReference>
<keyword evidence="10" id="KW-0347">Helicase</keyword>
<evidence type="ECO:0000256" key="10">
    <source>
        <dbReference type="ARBA" id="ARBA00022806"/>
    </source>
</evidence>
<evidence type="ECO:0000256" key="13">
    <source>
        <dbReference type="ARBA" id="ARBA00023128"/>
    </source>
</evidence>
<comment type="subunit">
    <text evidence="6">Homodimer; in free form. Component of the mitochondrial degradosome (mtEXO) complex which is a heteropentamer containing 2 copies of SUPV3L1 and 3 copies of PNPT1.</text>
</comment>
<evidence type="ECO:0000256" key="19">
    <source>
        <dbReference type="ARBA" id="ARBA00072220"/>
    </source>
</evidence>
<dbReference type="Pfam" id="PF18147">
    <property type="entry name" value="Suv3_C_1"/>
    <property type="match status" value="1"/>
</dbReference>
<evidence type="ECO:0000256" key="5">
    <source>
        <dbReference type="ARBA" id="ARBA00008708"/>
    </source>
</evidence>
<dbReference type="Pfam" id="PF00271">
    <property type="entry name" value="Helicase_C"/>
    <property type="match status" value="1"/>
</dbReference>
<dbReference type="InterPro" id="IPR044774">
    <property type="entry name" value="Suv3_DEXQc"/>
</dbReference>
<dbReference type="FunFam" id="3.40.50.300:FF:000269">
    <property type="entry name" value="ATP-dependent RNA helicase SUPV3L1, mitochondrial"/>
    <property type="match status" value="1"/>
</dbReference>
<dbReference type="Gene3D" id="1.20.58.1080">
    <property type="match status" value="1"/>
</dbReference>
<evidence type="ECO:0000313" key="25">
    <source>
        <dbReference type="Proteomes" id="UP001161247"/>
    </source>
</evidence>
<keyword evidence="25" id="KW-1185">Reference proteome</keyword>
<dbReference type="GO" id="GO:0045025">
    <property type="term" value="C:mitochondrial degradosome"/>
    <property type="evidence" value="ECO:0007669"/>
    <property type="project" value="TreeGrafter"/>
</dbReference>
<keyword evidence="12" id="KW-0809">Transit peptide</keyword>
<keyword evidence="13" id="KW-0496">Mitochondrion</keyword>
<dbReference type="GO" id="GO:0016787">
    <property type="term" value="F:hydrolase activity"/>
    <property type="evidence" value="ECO:0007669"/>
    <property type="project" value="UniProtKB-KW"/>
</dbReference>
<dbReference type="InterPro" id="IPR055206">
    <property type="entry name" value="DEXQc_SUV3"/>
</dbReference>
<dbReference type="EMBL" id="OX459123">
    <property type="protein sequence ID" value="CAI9110263.1"/>
    <property type="molecule type" value="Genomic_DNA"/>
</dbReference>
<evidence type="ECO:0000256" key="4">
    <source>
        <dbReference type="ARBA" id="ARBA00004436"/>
    </source>
</evidence>
<dbReference type="PANTHER" id="PTHR12131">
    <property type="entry name" value="ATP-DEPENDENT RNA AND DNA HELICASE"/>
    <property type="match status" value="1"/>
</dbReference>
<keyword evidence="15" id="KW-0539">Nucleus</keyword>
<evidence type="ECO:0000256" key="6">
    <source>
        <dbReference type="ARBA" id="ARBA00011661"/>
    </source>
</evidence>
<dbReference type="GO" id="GO:0005634">
    <property type="term" value="C:nucleus"/>
    <property type="evidence" value="ECO:0007669"/>
    <property type="project" value="UniProtKB-SubCell"/>
</dbReference>
<evidence type="ECO:0000259" key="23">
    <source>
        <dbReference type="SMART" id="SM00490"/>
    </source>
</evidence>
<dbReference type="Pfam" id="PF23703">
    <property type="entry name" value="DExH18_N"/>
    <property type="match status" value="1"/>
</dbReference>
<evidence type="ECO:0000256" key="9">
    <source>
        <dbReference type="ARBA" id="ARBA00022801"/>
    </source>
</evidence>
<dbReference type="InterPro" id="IPR022192">
    <property type="entry name" value="SUV3_C"/>
</dbReference>
<dbReference type="Gene3D" id="3.40.50.300">
    <property type="entry name" value="P-loop containing nucleotide triphosphate hydrolases"/>
    <property type="match status" value="2"/>
</dbReference>
<evidence type="ECO:0000256" key="15">
    <source>
        <dbReference type="ARBA" id="ARBA00023242"/>
    </source>
</evidence>
<evidence type="ECO:0000256" key="17">
    <source>
        <dbReference type="ARBA" id="ARBA00047984"/>
    </source>
</evidence>
<comment type="subcellular location">
    <subcellularLocation>
        <location evidence="4">Mitochondrion matrix</location>
        <location evidence="4">Mitochondrion nucleoid</location>
    </subcellularLocation>
    <subcellularLocation>
        <location evidence="3">Nucleus</location>
    </subcellularLocation>
</comment>
<keyword evidence="9" id="KW-0378">Hydrolase</keyword>
<evidence type="ECO:0000259" key="22">
    <source>
        <dbReference type="SMART" id="SM00487"/>
    </source>
</evidence>
<evidence type="ECO:0000256" key="20">
    <source>
        <dbReference type="ARBA" id="ARBA00080791"/>
    </source>
</evidence>
<dbReference type="GO" id="GO:0042645">
    <property type="term" value="C:mitochondrial nucleoid"/>
    <property type="evidence" value="ECO:0007669"/>
    <property type="project" value="UniProtKB-SubCell"/>
</dbReference>
<feature type="domain" description="Helicase C-terminal" evidence="23">
    <location>
        <begin position="451"/>
        <end position="545"/>
    </location>
</feature>
<dbReference type="InterPro" id="IPR014001">
    <property type="entry name" value="Helicase_ATP-bd"/>
</dbReference>
<dbReference type="GO" id="GO:0003724">
    <property type="term" value="F:RNA helicase activity"/>
    <property type="evidence" value="ECO:0007669"/>
    <property type="project" value="UniProtKB-EC"/>
</dbReference>
<evidence type="ECO:0000256" key="1">
    <source>
        <dbReference type="ARBA" id="ARBA00001936"/>
    </source>
</evidence>
<dbReference type="Pfam" id="PF22527">
    <property type="entry name" value="DEXQc_Suv3"/>
    <property type="match status" value="1"/>
</dbReference>
<sequence length="848" mass="95888">MARGPARRLLSLCSSRKDFTRFRTAFPNKDLLRSDFSNPSRKSPIFAIPLRNFLCAAQFRDLANYRFLSFQRHPFSSLTDNESPSLNSAAPVLESVVSEDDNANDLVPQVTEEDVVNDLGLEPEEPGNKNLDSQKELNFVQIANRDPIEIYRELRDAPRPDKLSKRDWDVLIEVFRGFSKSGWASNQALAVYIGAAFYPTAAHSFRGFFFKKCKTDLVKYLVSLGTGDEADKFLFPIFVEFCLEEFPEEIKRFRVLVESADLTLPHTWFPFARAMKRKIVYHCGPTNSGKTYNALQSFMEANKGVYCSPLRLLAMEVFDKVNGLGVYCSLLTGQEKKHVPFANHVACTVEMVSVDELYDVAVIDEIQMMADPARGYAWTRAFLGLKADEIHVCGDPSVLGIVRKICSDTGDELVEQHYGRFKPLVVEAKTLLGDLKNVKSGDCIVAFSRKEIFEVKLAIEKHTKHRCCVIYGALPPETRRQQATLFNDDNNEYDILVASDAVGMGLNLHIRRVVFYSLSKYNGDKTVPVPASQVKQIAGRAGRRGSRYPEGLTTTLHLEDLDYLIECLKSPFDDVKKVGLFPFFEQVELFAGQFPSITFAQLLEKFAENCRLDGSYFLCHHNHIKKIANMLEKVQGLSLEDRFNFCFAPVNIRDPKAMYHLLRFASSYANMLPVNIAMGMPKCTARNDTELLDLETKHQILSMYLWLSNHFEKDKFPYVKKAEAMAVDIAELLGESLTKASWKPESRNAGKSKKQEKDGGYDRPMSLIKLSQKKKEGALPNGPHQDKRKNAAFDSAASIWNGTGFSQPANINQQTKPDEEVMMGSWHPFDEFSIACKLALRFPEACYV</sequence>
<reference evidence="24" key="1">
    <citation type="submission" date="2023-03" db="EMBL/GenBank/DDBJ databases">
        <authorList>
            <person name="Julca I."/>
        </authorList>
    </citation>
    <scope>NUCLEOTIDE SEQUENCE</scope>
</reference>
<dbReference type="Proteomes" id="UP001161247">
    <property type="component" value="Chromosome 6"/>
</dbReference>
<feature type="domain" description="Helicase ATP-binding" evidence="22">
    <location>
        <begin position="259"/>
        <end position="427"/>
    </location>
</feature>
<dbReference type="CDD" id="cd18805">
    <property type="entry name" value="SF2_C_suv3"/>
    <property type="match status" value="1"/>
</dbReference>
<keyword evidence="14" id="KW-0325">Glycoprotein</keyword>
<keyword evidence="16" id="KW-1135">Mitochondrion nucleoid</keyword>
<dbReference type="FunFam" id="1.20.272.40:FF:000003">
    <property type="entry name" value="ATP-dependent RNA helicase SUV3L, mitochondrial"/>
    <property type="match status" value="1"/>
</dbReference>
<dbReference type="Gene3D" id="1.20.272.40">
    <property type="match status" value="1"/>
</dbReference>
<dbReference type="AlphaFoldDB" id="A0AAV1DU90"/>
<feature type="compositionally biased region" description="Basic and acidic residues" evidence="21">
    <location>
        <begin position="743"/>
        <end position="761"/>
    </location>
</feature>
<dbReference type="InterPro" id="IPR056377">
    <property type="entry name" value="DExH18_N"/>
</dbReference>
<protein>
    <recommendedName>
        <fullName evidence="19">ATP-dependent RNA helicase SUV3L, mitochondrial</fullName>
        <ecNumber evidence="7">3.6.4.13</ecNumber>
    </recommendedName>
    <alternativeName>
        <fullName evidence="20">Protein SUPPRESSOR OF VAR 3-like</fullName>
    </alternativeName>
</protein>
<keyword evidence="8" id="KW-0547">Nucleotide-binding</keyword>
<dbReference type="SMART" id="SM00487">
    <property type="entry name" value="DEXDc"/>
    <property type="match status" value="1"/>
</dbReference>
<evidence type="ECO:0000256" key="7">
    <source>
        <dbReference type="ARBA" id="ARBA00012552"/>
    </source>
</evidence>
<organism evidence="24 25">
    <name type="scientific">Oldenlandia corymbosa var. corymbosa</name>
    <dbReference type="NCBI Taxonomy" id="529605"/>
    <lineage>
        <taxon>Eukaryota</taxon>
        <taxon>Viridiplantae</taxon>
        <taxon>Streptophyta</taxon>
        <taxon>Embryophyta</taxon>
        <taxon>Tracheophyta</taxon>
        <taxon>Spermatophyta</taxon>
        <taxon>Magnoliopsida</taxon>
        <taxon>eudicotyledons</taxon>
        <taxon>Gunneridae</taxon>
        <taxon>Pentapetalae</taxon>
        <taxon>asterids</taxon>
        <taxon>lamiids</taxon>
        <taxon>Gentianales</taxon>
        <taxon>Rubiaceae</taxon>
        <taxon>Rubioideae</taxon>
        <taxon>Spermacoceae</taxon>
        <taxon>Hedyotis-Oldenlandia complex</taxon>
        <taxon>Oldenlandia</taxon>
    </lineage>
</organism>
<dbReference type="FunFam" id="3.40.50.300:FF:000957">
    <property type="entry name" value="ATP-dependent RNA helicase SUV3L, mitochondrial"/>
    <property type="match status" value="1"/>
</dbReference>
<dbReference type="EC" id="3.6.4.13" evidence="7"/>
<evidence type="ECO:0000256" key="3">
    <source>
        <dbReference type="ARBA" id="ARBA00004123"/>
    </source>
</evidence>
<evidence type="ECO:0000256" key="16">
    <source>
        <dbReference type="ARBA" id="ARBA00023271"/>
    </source>
</evidence>
<dbReference type="CDD" id="cd17913">
    <property type="entry name" value="DEXQc_Suv3"/>
    <property type="match status" value="1"/>
</dbReference>
<comment type="cofactor">
    <cofactor evidence="1">
        <name>Mn(2+)</name>
        <dbReference type="ChEBI" id="CHEBI:29035"/>
    </cofactor>
</comment>
<proteinExistence type="inferred from homology"/>
<name>A0AAV1DU90_OLDCO</name>
<evidence type="ECO:0000256" key="21">
    <source>
        <dbReference type="SAM" id="MobiDB-lite"/>
    </source>
</evidence>
<dbReference type="FunFam" id="1.20.58.1080:FF:000002">
    <property type="entry name" value="DExH-box ATP-dependent RNA helicase DExH18 mitochondrial"/>
    <property type="match status" value="1"/>
</dbReference>
<feature type="region of interest" description="Disordered" evidence="21">
    <location>
        <begin position="743"/>
        <end position="764"/>
    </location>
</feature>
<dbReference type="InterPro" id="IPR041082">
    <property type="entry name" value="Suv3_C_1"/>
</dbReference>
<evidence type="ECO:0000256" key="12">
    <source>
        <dbReference type="ARBA" id="ARBA00022946"/>
    </source>
</evidence>
<dbReference type="Pfam" id="PF12513">
    <property type="entry name" value="SUV3_C"/>
    <property type="match status" value="1"/>
</dbReference>
<comment type="similarity">
    <text evidence="5">Belongs to the helicase family.</text>
</comment>
<dbReference type="SMART" id="SM00490">
    <property type="entry name" value="HELICc"/>
    <property type="match status" value="1"/>
</dbReference>
<evidence type="ECO:0000256" key="14">
    <source>
        <dbReference type="ARBA" id="ARBA00023180"/>
    </source>
</evidence>
<evidence type="ECO:0000256" key="11">
    <source>
        <dbReference type="ARBA" id="ARBA00022840"/>
    </source>
</evidence>
<dbReference type="InterPro" id="IPR050699">
    <property type="entry name" value="RNA-DNA_Helicase"/>
</dbReference>
<evidence type="ECO:0000256" key="8">
    <source>
        <dbReference type="ARBA" id="ARBA00022741"/>
    </source>
</evidence>
<dbReference type="PANTHER" id="PTHR12131:SF28">
    <property type="entry name" value="DEXH-BOX ATP-DEPENDENT RNA HELICASE DEXH18, MITOCHONDRIAL"/>
    <property type="match status" value="1"/>
</dbReference>
<dbReference type="InterPro" id="IPR001650">
    <property type="entry name" value="Helicase_C-like"/>
</dbReference>
<accession>A0AAV1DU90</accession>
<gene>
    <name evidence="24" type="ORF">OLC1_LOCUS17960</name>
</gene>
<comment type="cofactor">
    <cofactor evidence="2">
        <name>Mg(2+)</name>
        <dbReference type="ChEBI" id="CHEBI:18420"/>
    </cofactor>
</comment>
<comment type="catalytic activity">
    <reaction evidence="17">
        <text>ATP + H2O = ADP + phosphate + H(+)</text>
        <dbReference type="Rhea" id="RHEA:13065"/>
        <dbReference type="ChEBI" id="CHEBI:15377"/>
        <dbReference type="ChEBI" id="CHEBI:15378"/>
        <dbReference type="ChEBI" id="CHEBI:30616"/>
        <dbReference type="ChEBI" id="CHEBI:43474"/>
        <dbReference type="ChEBI" id="CHEBI:456216"/>
        <dbReference type="EC" id="3.6.4.13"/>
    </reaction>
</comment>
<evidence type="ECO:0000256" key="18">
    <source>
        <dbReference type="ARBA" id="ARBA00060772"/>
    </source>
</evidence>